<accession>F0Z9B3</accession>
<dbReference type="OMA" id="VYHEPNS"/>
<protein>
    <recommendedName>
        <fullName evidence="3">MSP domain-containing protein</fullName>
    </recommendedName>
</protein>
<reference evidence="2" key="1">
    <citation type="journal article" date="2011" name="Genome Biol.">
        <title>Comparative genomics of the social amoebae Dictyostelium discoideum and Dictyostelium purpureum.</title>
        <authorList>
            <consortium name="US DOE Joint Genome Institute (JGI-PGF)"/>
            <person name="Sucgang R."/>
            <person name="Kuo A."/>
            <person name="Tian X."/>
            <person name="Salerno W."/>
            <person name="Parikh A."/>
            <person name="Feasley C.L."/>
            <person name="Dalin E."/>
            <person name="Tu H."/>
            <person name="Huang E."/>
            <person name="Barry K."/>
            <person name="Lindquist E."/>
            <person name="Shapiro H."/>
            <person name="Bruce D."/>
            <person name="Schmutz J."/>
            <person name="Salamov A."/>
            <person name="Fey P."/>
            <person name="Gaudet P."/>
            <person name="Anjard C."/>
            <person name="Babu M.M."/>
            <person name="Basu S."/>
            <person name="Bushmanova Y."/>
            <person name="van der Wel H."/>
            <person name="Katoh-Kurasawa M."/>
            <person name="Dinh C."/>
            <person name="Coutinho P.M."/>
            <person name="Saito T."/>
            <person name="Elias M."/>
            <person name="Schaap P."/>
            <person name="Kay R.R."/>
            <person name="Henrissat B."/>
            <person name="Eichinger L."/>
            <person name="Rivero F."/>
            <person name="Putnam N.H."/>
            <person name="West C.M."/>
            <person name="Loomis W.F."/>
            <person name="Chisholm R.L."/>
            <person name="Shaulsky G."/>
            <person name="Strassmann J.E."/>
            <person name="Queller D.C."/>
            <person name="Kuspa A."/>
            <person name="Grigoriev I.V."/>
        </authorList>
    </citation>
    <scope>NUCLEOTIDE SEQUENCE [LARGE SCALE GENOMIC DNA]</scope>
    <source>
        <strain evidence="2">QSDP1</strain>
    </source>
</reference>
<gene>
    <name evidence="1" type="ORF">DICPUDRAFT_147754</name>
</gene>
<dbReference type="OrthoDB" id="10447268at2759"/>
<evidence type="ECO:0000313" key="1">
    <source>
        <dbReference type="EMBL" id="EGC39441.1"/>
    </source>
</evidence>
<organism evidence="1 2">
    <name type="scientific">Dictyostelium purpureum</name>
    <name type="common">Slime mold</name>
    <dbReference type="NCBI Taxonomy" id="5786"/>
    <lineage>
        <taxon>Eukaryota</taxon>
        <taxon>Amoebozoa</taxon>
        <taxon>Evosea</taxon>
        <taxon>Eumycetozoa</taxon>
        <taxon>Dictyostelia</taxon>
        <taxon>Dictyosteliales</taxon>
        <taxon>Dictyosteliaceae</taxon>
        <taxon>Dictyostelium</taxon>
    </lineage>
</organism>
<dbReference type="GeneID" id="10509904"/>
<evidence type="ECO:0008006" key="3">
    <source>
        <dbReference type="Google" id="ProtNLM"/>
    </source>
</evidence>
<dbReference type="FunCoup" id="F0Z9B3">
    <property type="interactions" value="140"/>
</dbReference>
<evidence type="ECO:0000313" key="2">
    <source>
        <dbReference type="Proteomes" id="UP000001064"/>
    </source>
</evidence>
<dbReference type="AlphaFoldDB" id="F0Z9B3"/>
<sequence>MDNGIIEIEPSELMFSPNSNRVGLTITNNSPEPLDLEIRIKSSCSEKFKIPYLRGDENRTICNNNKTGTVPLCPQEHQLFYVYHEPNSNTSPSSNAQLELEYKDQKGQQNVVSIPLIISN</sequence>
<dbReference type="KEGG" id="dpp:DICPUDRAFT_147754"/>
<name>F0Z9B3_DICPU</name>
<dbReference type="Proteomes" id="UP000001064">
    <property type="component" value="Unassembled WGS sequence"/>
</dbReference>
<dbReference type="InParanoid" id="F0Z9B3"/>
<proteinExistence type="predicted"/>
<dbReference type="EMBL" id="GL870957">
    <property type="protein sequence ID" value="EGC39441.1"/>
    <property type="molecule type" value="Genomic_DNA"/>
</dbReference>
<dbReference type="VEuPathDB" id="AmoebaDB:DICPUDRAFT_147754"/>
<dbReference type="eggNOG" id="ENOG502RI8K">
    <property type="taxonomic scope" value="Eukaryota"/>
</dbReference>
<keyword evidence="2" id="KW-1185">Reference proteome</keyword>
<dbReference type="RefSeq" id="XP_003283999.1">
    <property type="nucleotide sequence ID" value="XM_003283951.1"/>
</dbReference>